<evidence type="ECO:0000313" key="1">
    <source>
        <dbReference type="EMBL" id="CAG8531287.1"/>
    </source>
</evidence>
<dbReference type="EMBL" id="CAJVQA010001933">
    <property type="protein sequence ID" value="CAG8531287.1"/>
    <property type="molecule type" value="Genomic_DNA"/>
</dbReference>
<protein>
    <submittedName>
        <fullName evidence="1">12183_t:CDS:1</fullName>
    </submittedName>
</protein>
<dbReference type="OrthoDB" id="2441009at2759"/>
<dbReference type="AlphaFoldDB" id="A0A9N9FF38"/>
<evidence type="ECO:0000313" key="2">
    <source>
        <dbReference type="Proteomes" id="UP000789759"/>
    </source>
</evidence>
<dbReference type="Proteomes" id="UP000789759">
    <property type="component" value="Unassembled WGS sequence"/>
</dbReference>
<name>A0A9N9FF38_9GLOM</name>
<gene>
    <name evidence="1" type="ORF">CPELLU_LOCUS3856</name>
</gene>
<accession>A0A9N9FF38</accession>
<proteinExistence type="predicted"/>
<reference evidence="1" key="1">
    <citation type="submission" date="2021-06" db="EMBL/GenBank/DDBJ databases">
        <authorList>
            <person name="Kallberg Y."/>
            <person name="Tangrot J."/>
            <person name="Rosling A."/>
        </authorList>
    </citation>
    <scope>NUCLEOTIDE SEQUENCE</scope>
    <source>
        <strain evidence="1">FL966</strain>
    </source>
</reference>
<organism evidence="1 2">
    <name type="scientific">Cetraspora pellucida</name>
    <dbReference type="NCBI Taxonomy" id="1433469"/>
    <lineage>
        <taxon>Eukaryota</taxon>
        <taxon>Fungi</taxon>
        <taxon>Fungi incertae sedis</taxon>
        <taxon>Mucoromycota</taxon>
        <taxon>Glomeromycotina</taxon>
        <taxon>Glomeromycetes</taxon>
        <taxon>Diversisporales</taxon>
        <taxon>Gigasporaceae</taxon>
        <taxon>Cetraspora</taxon>
    </lineage>
</organism>
<keyword evidence="2" id="KW-1185">Reference proteome</keyword>
<sequence length="161" mass="18550">MPNVMESHLANECSSCPQDVQKYWQNKFENRNNNYRRTSNTKCHNSIDSACANFTTIPIDLSLQDDIFNDNESCITNQNISTSVFIPMNSNIFMTFETKLNIEDIADLTLSFFNFNNIESCYEKFQLQSRPTSSQGRGNMDFEVSNIVDEVLGNETDDNYF</sequence>
<comment type="caution">
    <text evidence="1">The sequence shown here is derived from an EMBL/GenBank/DDBJ whole genome shotgun (WGS) entry which is preliminary data.</text>
</comment>